<feature type="compositionally biased region" description="Polar residues" evidence="2">
    <location>
        <begin position="131"/>
        <end position="147"/>
    </location>
</feature>
<feature type="coiled-coil region" evidence="1">
    <location>
        <begin position="1217"/>
        <end position="1269"/>
    </location>
</feature>
<feature type="compositionally biased region" description="Basic and acidic residues" evidence="2">
    <location>
        <begin position="85"/>
        <end position="108"/>
    </location>
</feature>
<feature type="region of interest" description="Disordered" evidence="2">
    <location>
        <begin position="51"/>
        <end position="168"/>
    </location>
</feature>
<evidence type="ECO:0000256" key="3">
    <source>
        <dbReference type="SAM" id="SignalP"/>
    </source>
</evidence>
<organism evidence="4 5">
    <name type="scientific">Fannyhessea vaginae PB189-T1-4</name>
    <dbReference type="NCBI Taxonomy" id="866774"/>
    <lineage>
        <taxon>Bacteria</taxon>
        <taxon>Bacillati</taxon>
        <taxon>Actinomycetota</taxon>
        <taxon>Coriobacteriia</taxon>
        <taxon>Coriobacteriales</taxon>
        <taxon>Atopobiaceae</taxon>
        <taxon>Fannyhessea</taxon>
    </lineage>
</organism>
<feature type="signal peptide" evidence="3">
    <location>
        <begin position="1"/>
        <end position="47"/>
    </location>
</feature>
<keyword evidence="3" id="KW-0732">Signal</keyword>
<feature type="compositionally biased region" description="Basic and acidic residues" evidence="2">
    <location>
        <begin position="361"/>
        <end position="378"/>
    </location>
</feature>
<feature type="compositionally biased region" description="Polar residues" evidence="2">
    <location>
        <begin position="1672"/>
        <end position="1684"/>
    </location>
</feature>
<reference evidence="4 5" key="1">
    <citation type="submission" date="2010-08" db="EMBL/GenBank/DDBJ databases">
        <authorList>
            <person name="Durkin A.S."/>
            <person name="Madupu R."/>
            <person name="Torralba M."/>
            <person name="Gillis M."/>
            <person name="Methe B."/>
            <person name="Sutton G."/>
            <person name="Nelson K.E."/>
        </authorList>
    </citation>
    <scope>NUCLEOTIDE SEQUENCE [LARGE SCALE GENOMIC DNA]</scope>
    <source>
        <strain evidence="4 5">PB189-T1-4</strain>
    </source>
</reference>
<feature type="coiled-coil region" evidence="1">
    <location>
        <begin position="1127"/>
        <end position="1171"/>
    </location>
</feature>
<feature type="compositionally biased region" description="Low complexity" evidence="2">
    <location>
        <begin position="14"/>
        <end position="23"/>
    </location>
</feature>
<feature type="region of interest" description="Disordered" evidence="2">
    <location>
        <begin position="820"/>
        <end position="841"/>
    </location>
</feature>
<feature type="region of interest" description="Disordered" evidence="2">
    <location>
        <begin position="1397"/>
        <end position="1429"/>
    </location>
</feature>
<feature type="compositionally biased region" description="Low complexity" evidence="2">
    <location>
        <begin position="117"/>
        <end position="130"/>
    </location>
</feature>
<dbReference type="Proteomes" id="UP000004431">
    <property type="component" value="Unassembled WGS sequence"/>
</dbReference>
<dbReference type="InterPro" id="IPR009063">
    <property type="entry name" value="Ig/albumin-bd_sf"/>
</dbReference>
<feature type="compositionally biased region" description="Polar residues" evidence="2">
    <location>
        <begin position="1330"/>
        <end position="1345"/>
    </location>
</feature>
<feature type="compositionally biased region" description="Polar residues" evidence="2">
    <location>
        <begin position="1402"/>
        <end position="1414"/>
    </location>
</feature>
<feature type="region of interest" description="Disordered" evidence="2">
    <location>
        <begin position="682"/>
        <end position="705"/>
    </location>
</feature>
<evidence type="ECO:0000256" key="2">
    <source>
        <dbReference type="SAM" id="MobiDB-lite"/>
    </source>
</evidence>
<dbReference type="Gene3D" id="1.20.1270.70">
    <property type="entry name" value="Designed single chain three-helix bundle"/>
    <property type="match status" value="1"/>
</dbReference>
<feature type="non-terminal residue" evidence="4">
    <location>
        <position position="1739"/>
    </location>
</feature>
<feature type="region of interest" description="Disordered" evidence="2">
    <location>
        <begin position="1474"/>
        <end position="1552"/>
    </location>
</feature>
<feature type="region of interest" description="Disordered" evidence="2">
    <location>
        <begin position="1319"/>
        <end position="1345"/>
    </location>
</feature>
<feature type="compositionally biased region" description="Polar residues" evidence="2">
    <location>
        <begin position="1480"/>
        <end position="1494"/>
    </location>
</feature>
<feature type="region of interest" description="Disordered" evidence="2">
    <location>
        <begin position="1717"/>
        <end position="1739"/>
    </location>
</feature>
<feature type="region of interest" description="Disordered" evidence="2">
    <location>
        <begin position="1"/>
        <end position="23"/>
    </location>
</feature>
<dbReference type="Gene3D" id="1.20.5.420">
    <property type="entry name" value="Immunoglobulin FC, subunit C"/>
    <property type="match status" value="4"/>
</dbReference>
<dbReference type="Pfam" id="PF07554">
    <property type="entry name" value="FIVAR"/>
    <property type="match status" value="6"/>
</dbReference>
<feature type="region of interest" description="Disordered" evidence="2">
    <location>
        <begin position="1665"/>
        <end position="1685"/>
    </location>
</feature>
<name>A0ABN0B1X6_9ACTN</name>
<feature type="compositionally biased region" description="Basic and acidic residues" evidence="2">
    <location>
        <begin position="1527"/>
        <end position="1544"/>
    </location>
</feature>
<evidence type="ECO:0000313" key="5">
    <source>
        <dbReference type="Proteomes" id="UP000004431"/>
    </source>
</evidence>
<evidence type="ECO:0008006" key="6">
    <source>
        <dbReference type="Google" id="ProtNLM"/>
    </source>
</evidence>
<feature type="compositionally biased region" description="Basic residues" evidence="2">
    <location>
        <begin position="1"/>
        <end position="11"/>
    </location>
</feature>
<keyword evidence="1" id="KW-0175">Coiled coil</keyword>
<dbReference type="SUPFAM" id="SSF46997">
    <property type="entry name" value="Bacterial immunoglobulin/albumin-binding domains"/>
    <property type="match status" value="1"/>
</dbReference>
<dbReference type="EMBL" id="AEDQ01000007">
    <property type="protein sequence ID" value="EFL44656.1"/>
    <property type="molecule type" value="Genomic_DNA"/>
</dbReference>
<feature type="chain" id="PRO_5045547920" description="Peptidase" evidence="3">
    <location>
        <begin position="48"/>
        <end position="1739"/>
    </location>
</feature>
<evidence type="ECO:0000256" key="1">
    <source>
        <dbReference type="SAM" id="Coils"/>
    </source>
</evidence>
<dbReference type="RefSeq" id="WP_006303594.1">
    <property type="nucleotide sequence ID" value="NZ_AEDQ01000007.1"/>
</dbReference>
<feature type="compositionally biased region" description="Basic and acidic residues" evidence="2">
    <location>
        <begin position="1495"/>
        <end position="1506"/>
    </location>
</feature>
<feature type="compositionally biased region" description="Basic and acidic residues" evidence="2">
    <location>
        <begin position="339"/>
        <end position="352"/>
    </location>
</feature>
<dbReference type="Gene3D" id="1.20.1270.90">
    <property type="entry name" value="AF1782-like"/>
    <property type="match status" value="1"/>
</dbReference>
<feature type="region of interest" description="Disordered" evidence="2">
    <location>
        <begin position="892"/>
        <end position="958"/>
    </location>
</feature>
<comment type="caution">
    <text evidence="4">The sequence shown here is derived from an EMBL/GenBank/DDBJ whole genome shotgun (WGS) entry which is preliminary data.</text>
</comment>
<accession>A0ABN0B1X6</accession>
<gene>
    <name evidence="4" type="ORF">HMPREF9248_0015</name>
</gene>
<feature type="compositionally biased region" description="Basic and acidic residues" evidence="2">
    <location>
        <begin position="820"/>
        <end position="832"/>
    </location>
</feature>
<protein>
    <recommendedName>
        <fullName evidence="6">Peptidase</fullName>
    </recommendedName>
</protein>
<feature type="compositionally biased region" description="Basic and acidic residues" evidence="2">
    <location>
        <begin position="892"/>
        <end position="921"/>
    </location>
</feature>
<sequence>MARKKYGKHSKTPAATSATARRSHVALGAATAVVGASLALGVTPAFAQTGATTPVAPAQPGNSAAQPAASANNKPANPQTPVAKQGDKKQVETKADKKQADTAEKTERGGVSSTKPAAGNNAAGNKVAGNSSVAPQAPNTVQGTNRDANPAPDKGPQANSTVELSNEKKDTLPNMYAWGSSNNVYIENGQNQEVKFILKPADGVAVTKVAIFPNDNIDINGRNAKQFVEYRTDGDDTWHQAYSGKYSFVTNNADGSATLTMSPMYRDNKMPAAGYAANRCIYVYGMKDGQEVLLYKTNIARAATLIPPKKTGSVVLKYNEELTDEQIRAKLKAALDAPTEGKDGKSLREQIKDASTAKGVGVRDKNDNRKLDTTPDDPEKKVVVTDKQAYLPAELAKINTVTSAADAKEKTYKTGVTNLKTYLVSDLGYKSEALALTVARYDTRIDKPVVTDPNSISDDVKKEIAKKLANLNHISQDKVTIGPDGKVTINFDGVDAKDAPKIDLKDLVLKQLAEADVNVPTGDKATFVANPLGYSNAELDRIKQSILDANNDNKKLGLTSKDQITLEYVKGDTTVGHENIGISNGQAENKITVKIKTDKAVAEFTSNVKESKLTKLPDIRKDYDVSWDKTKIDGCDTDEGISWSNDQKTTIIYRYDPTKAQEFDTTKILGLLKATPKDKQAGLRDLQGGEQLDHEDSNGKPRKSHMHYALQGDEPTGELSLGNMSGAYWIGNQKVSHSDEKLDDNLSEAGSYSWDTEAGSVTVAGKKGKIYKARLFVQPYAMTYYKDVYLEKGRHPGNTAKAINIIFVPQTNHKTKDLKKSVDDHKTTKVEGNDVPTESKYYNASGDKKKAYDDALSKAKTLYESVKDTDESKLTEEQKAQIDNATINLNKARAELDGPDTDKTKLEQSIDDHGKAEEGKEPTGTQATDRYKNVTEPDFKTADGKPDTKKNEAAKKAKEDYDKALEEAKALKDDENATQKAVDEAKAKLDAARAKLNDFTTSKDKLNAAIAEHGKAKYVEDAQGAQTLAPAYQNATEKERKAYDDAVAQANELAQDPNASQKDVNAAIDALQKAKAALDAKATDKSQLITAEKLTFDNPDPKDANKQSTFYKNALNKQTNGANEQEKQAAKTAVDNYNNALDNARKVLKNDKATQKEVNDAKDALTNAEKALHDNYATDANELTKVLADNFSGYLMPAYFNAFDKAHAGDKDAAAAFKNYNDAYHKAKELKKNLEDAKSAGTAPDQKLIDAAKTALEEARKAIDKYATNTSRLSAAVFNDLAIQNSPAYKNASADDASAEAKAAKDRYDKAVTKLNQALNKQMPKDKQGNTEIPTSNTPDTNIDVNNANALDNIQAHAQGEPLDRDITKILKEMNDAIADLNKFATKTDDLLKSINEDDNTKQTPAYKNASQPVFQKADSSDADADKNAKAKQAVDKYGEMLNKAKDLLKDPTATQAQINEAKKNLDDARKALLGDPKDQANTPGFNTDTTKLQKSVDKHGKEKQGDTAATEGTVTSDAYRNASDPHFMKEEGGKLVPDTDKNAKAAAAKKAYDEALTKAQELLKKHDDDATPQDAKPTQKDINAALKALDGARTEIEKYNTVTTALEAEANKSTAEGAPGVTDNDFEATPEFKNAKAKTSNGVENADVTAYNEALKKARDLVKAAHPTDPAATNSSHPTQKQINDALDALKAAKKQITDNYKTNLDKLTAAKDFAGGDFKKTPEYQNAVAKKDAGDQG</sequence>
<keyword evidence="5" id="KW-1185">Reference proteome</keyword>
<proteinExistence type="predicted"/>
<evidence type="ECO:0000313" key="4">
    <source>
        <dbReference type="EMBL" id="EFL44656.1"/>
    </source>
</evidence>
<feature type="compositionally biased region" description="Basic and acidic residues" evidence="2">
    <location>
        <begin position="929"/>
        <end position="958"/>
    </location>
</feature>
<feature type="region of interest" description="Disordered" evidence="2">
    <location>
        <begin position="338"/>
        <end position="378"/>
    </location>
</feature>
<feature type="compositionally biased region" description="Low complexity" evidence="2">
    <location>
        <begin position="56"/>
        <end position="79"/>
    </location>
</feature>